<comment type="similarity">
    <text evidence="1 7">Belongs to the cytochrome P450 family.</text>
</comment>
<accession>A0ABP5D328</accession>
<evidence type="ECO:0000256" key="7">
    <source>
        <dbReference type="RuleBase" id="RU000461"/>
    </source>
</evidence>
<evidence type="ECO:0000256" key="1">
    <source>
        <dbReference type="ARBA" id="ARBA00010617"/>
    </source>
</evidence>
<dbReference type="InterPro" id="IPR017972">
    <property type="entry name" value="Cyt_P450_CS"/>
</dbReference>
<keyword evidence="3 7" id="KW-0479">Metal-binding</keyword>
<evidence type="ECO:0000256" key="2">
    <source>
        <dbReference type="ARBA" id="ARBA00022617"/>
    </source>
</evidence>
<dbReference type="PROSITE" id="PS00086">
    <property type="entry name" value="CYTOCHROME_P450"/>
    <property type="match status" value="1"/>
</dbReference>
<dbReference type="RefSeq" id="WP_344424247.1">
    <property type="nucleotide sequence ID" value="NZ_BAAANN010000022.1"/>
</dbReference>
<keyword evidence="9" id="KW-1185">Reference proteome</keyword>
<dbReference type="PANTHER" id="PTHR24291">
    <property type="entry name" value="CYTOCHROME P450 FAMILY 4"/>
    <property type="match status" value="1"/>
</dbReference>
<keyword evidence="2 7" id="KW-0349">Heme</keyword>
<keyword evidence="4 7" id="KW-0560">Oxidoreductase</keyword>
<dbReference type="SUPFAM" id="SSF48264">
    <property type="entry name" value="Cytochrome P450"/>
    <property type="match status" value="1"/>
</dbReference>
<sequence length="439" mass="49497">MSVPVARGRWPVLGHTPVLLRRRFEFTASLRDSGEIVKVFLGPMPAYFVTSPELTYRVLVTNGSSFRKGAMFDKFQPYLGNGLLLSNGAFHHRQRRLIQPAFHRERIARYAETMVRAARELTGTWRRGEVRDLTADMQGLAVTIVGEALFSAELGQRAIAEVRRSIFLVIKQGMIRALSPSFLEKLPVPGNRQFDEAIERMRAIVLEVIASWRADGSDHGDLLSMLLLARDEETGERMTDQQTYDEVLTLLTAGIETTALALAWIFHEIARDPEVERRLRDEIDEVLAGGPLTFEDVPKLTYTHQVVNEVLRMYPIWILMRRATEEVELGGVRIPAAAEVIISPHALHFDQGSYPDPHRFDPDRWAPDRVGEVPKGAFIPFGAGTRQCMGNVFAQTEIVITVATVLADWRLVPVPERPVRVKFTSAAYPSEMPMTVTER</sequence>
<reference evidence="9" key="1">
    <citation type="journal article" date="2019" name="Int. J. Syst. Evol. Microbiol.">
        <title>The Global Catalogue of Microorganisms (GCM) 10K type strain sequencing project: providing services to taxonomists for standard genome sequencing and annotation.</title>
        <authorList>
            <consortium name="The Broad Institute Genomics Platform"/>
            <consortium name="The Broad Institute Genome Sequencing Center for Infectious Disease"/>
            <person name="Wu L."/>
            <person name="Ma J."/>
        </authorList>
    </citation>
    <scope>NUCLEOTIDE SEQUENCE [LARGE SCALE GENOMIC DNA]</scope>
    <source>
        <strain evidence="9">JCM 14545</strain>
    </source>
</reference>
<protein>
    <submittedName>
        <fullName evidence="8">Cytochrome P450</fullName>
    </submittedName>
</protein>
<evidence type="ECO:0000256" key="3">
    <source>
        <dbReference type="ARBA" id="ARBA00022723"/>
    </source>
</evidence>
<evidence type="ECO:0000256" key="5">
    <source>
        <dbReference type="ARBA" id="ARBA00023004"/>
    </source>
</evidence>
<comment type="caution">
    <text evidence="8">The sequence shown here is derived from an EMBL/GenBank/DDBJ whole genome shotgun (WGS) entry which is preliminary data.</text>
</comment>
<keyword evidence="5 7" id="KW-0408">Iron</keyword>
<evidence type="ECO:0000313" key="9">
    <source>
        <dbReference type="Proteomes" id="UP001501116"/>
    </source>
</evidence>
<dbReference type="InterPro" id="IPR002401">
    <property type="entry name" value="Cyt_P450_E_grp-I"/>
</dbReference>
<dbReference type="Proteomes" id="UP001501116">
    <property type="component" value="Unassembled WGS sequence"/>
</dbReference>
<dbReference type="InterPro" id="IPR050196">
    <property type="entry name" value="Cytochrome_P450_Monoox"/>
</dbReference>
<dbReference type="EMBL" id="BAAANN010000022">
    <property type="protein sequence ID" value="GAA1971714.1"/>
    <property type="molecule type" value="Genomic_DNA"/>
</dbReference>
<organism evidence="8 9">
    <name type="scientific">Amycolatopsis minnesotensis</name>
    <dbReference type="NCBI Taxonomy" id="337894"/>
    <lineage>
        <taxon>Bacteria</taxon>
        <taxon>Bacillati</taxon>
        <taxon>Actinomycetota</taxon>
        <taxon>Actinomycetes</taxon>
        <taxon>Pseudonocardiales</taxon>
        <taxon>Pseudonocardiaceae</taxon>
        <taxon>Amycolatopsis</taxon>
    </lineage>
</organism>
<dbReference type="Pfam" id="PF00067">
    <property type="entry name" value="p450"/>
    <property type="match status" value="1"/>
</dbReference>
<dbReference type="CDD" id="cd11049">
    <property type="entry name" value="CYP170A1-like"/>
    <property type="match status" value="1"/>
</dbReference>
<dbReference type="PRINTS" id="PR00385">
    <property type="entry name" value="P450"/>
</dbReference>
<dbReference type="PANTHER" id="PTHR24291:SF50">
    <property type="entry name" value="BIFUNCTIONAL ALBAFLAVENONE MONOOXYGENASE_TERPENE SYNTHASE"/>
    <property type="match status" value="1"/>
</dbReference>
<proteinExistence type="inferred from homology"/>
<dbReference type="PRINTS" id="PR00463">
    <property type="entry name" value="EP450I"/>
</dbReference>
<evidence type="ECO:0000313" key="8">
    <source>
        <dbReference type="EMBL" id="GAA1971714.1"/>
    </source>
</evidence>
<evidence type="ECO:0000256" key="6">
    <source>
        <dbReference type="ARBA" id="ARBA00023033"/>
    </source>
</evidence>
<gene>
    <name evidence="8" type="ORF">GCM10009754_52560</name>
</gene>
<dbReference type="Gene3D" id="1.10.630.10">
    <property type="entry name" value="Cytochrome P450"/>
    <property type="match status" value="1"/>
</dbReference>
<name>A0ABP5D328_9PSEU</name>
<keyword evidence="6 7" id="KW-0503">Monooxygenase</keyword>
<dbReference type="InterPro" id="IPR036396">
    <property type="entry name" value="Cyt_P450_sf"/>
</dbReference>
<dbReference type="InterPro" id="IPR001128">
    <property type="entry name" value="Cyt_P450"/>
</dbReference>
<evidence type="ECO:0000256" key="4">
    <source>
        <dbReference type="ARBA" id="ARBA00023002"/>
    </source>
</evidence>